<sequence length="452" mass="48681">MRFYRGILLGATAAMGMVIAGAAGAQTTVTPPTQAEIDHLSSLFRISVQLTTAGGVPLYDTYGLNIASRSYEFMDPARLRERYVRNGVSLYNDRAAVSGVMDFRGLLIQGAYAANSTSFTIRIPALDEAGERYTSVFTGRTRDEAYAQFDSYLDDIDGPDAERLVRAMLRALARTSPIDPLAGNPGSVQGSLVRASMDLSSGDSAIEQDAASGGSNTAGDPWIVGANYGWGSSNGGRYDIKRIDARVARSFRLGEGGRALLKIDSPVSYSEVNGARAVTAQFGVGVEVPVIAQRWSLEPRVGYGITASDQIGSLGHMLSTTVASRFVVGNVGRGRIVIGNMVGYTQTLGTGFAGYNINPGLKNWAFRNGLAYDLPLKFRGLGRNTSMRASYTFTNYAGDDLYFNKFHEFGLSLGLRGREESARNARDLIRLNLGLTKAKDYSSWSAGLGFRF</sequence>
<name>A0A5J5HXB7_9SPHN</name>
<evidence type="ECO:0000313" key="2">
    <source>
        <dbReference type="EMBL" id="KAA9014620.1"/>
    </source>
</evidence>
<feature type="signal peptide" evidence="1">
    <location>
        <begin position="1"/>
        <end position="25"/>
    </location>
</feature>
<accession>A0A5J5HXB7</accession>
<evidence type="ECO:0000313" key="3">
    <source>
        <dbReference type="EMBL" id="KAA9027632.1"/>
    </source>
</evidence>
<feature type="chain" id="PRO_5023867501" description="Autotransporter outer membrane beta-barrel domain-containing protein" evidence="1">
    <location>
        <begin position="26"/>
        <end position="452"/>
    </location>
</feature>
<comment type="caution">
    <text evidence="3">The sequence shown here is derived from an EMBL/GenBank/DDBJ whole genome shotgun (WGS) entry which is preliminary data.</text>
</comment>
<proteinExistence type="predicted"/>
<evidence type="ECO:0008006" key="6">
    <source>
        <dbReference type="Google" id="ProtNLM"/>
    </source>
</evidence>
<dbReference type="EMBL" id="VYQB01000012">
    <property type="protein sequence ID" value="KAA9014620.1"/>
    <property type="molecule type" value="Genomic_DNA"/>
</dbReference>
<organism evidence="3 4">
    <name type="scientific">Sphingobium limneticum</name>
    <dbReference type="NCBI Taxonomy" id="1007511"/>
    <lineage>
        <taxon>Bacteria</taxon>
        <taxon>Pseudomonadati</taxon>
        <taxon>Pseudomonadota</taxon>
        <taxon>Alphaproteobacteria</taxon>
        <taxon>Sphingomonadales</taxon>
        <taxon>Sphingomonadaceae</taxon>
        <taxon>Sphingobium</taxon>
    </lineage>
</organism>
<protein>
    <recommendedName>
        <fullName evidence="6">Autotransporter outer membrane beta-barrel domain-containing protein</fullName>
    </recommendedName>
</protein>
<dbReference type="Proteomes" id="UP000325933">
    <property type="component" value="Unassembled WGS sequence"/>
</dbReference>
<evidence type="ECO:0000313" key="4">
    <source>
        <dbReference type="Proteomes" id="UP000325933"/>
    </source>
</evidence>
<reference evidence="4 5" key="1">
    <citation type="submission" date="2019-09" db="EMBL/GenBank/DDBJ databases">
        <authorList>
            <person name="Feng G."/>
        </authorList>
    </citation>
    <scope>NUCLEOTIDE SEQUENCE [LARGE SCALE GENOMIC DNA]</scope>
    <source>
        <strain evidence="3 4">KACC 19283</strain>
        <strain evidence="2 5">KACC 19284</strain>
    </source>
</reference>
<keyword evidence="5" id="KW-1185">Reference proteome</keyword>
<dbReference type="AlphaFoldDB" id="A0A5J5HXB7"/>
<evidence type="ECO:0000256" key="1">
    <source>
        <dbReference type="SAM" id="SignalP"/>
    </source>
</evidence>
<dbReference type="Proteomes" id="UP000326364">
    <property type="component" value="Unassembled WGS sequence"/>
</dbReference>
<keyword evidence="1" id="KW-0732">Signal</keyword>
<gene>
    <name evidence="3" type="ORF">F4U95_15800</name>
    <name evidence="2" type="ORF">F4U96_15675</name>
</gene>
<dbReference type="RefSeq" id="WP_150426348.1">
    <property type="nucleotide sequence ID" value="NZ_VYQA01000012.1"/>
</dbReference>
<evidence type="ECO:0000313" key="5">
    <source>
        <dbReference type="Proteomes" id="UP000326364"/>
    </source>
</evidence>
<dbReference type="EMBL" id="VYQA01000012">
    <property type="protein sequence ID" value="KAA9027632.1"/>
    <property type="molecule type" value="Genomic_DNA"/>
</dbReference>